<protein>
    <submittedName>
        <fullName evidence="1">Glycosyl transferase</fullName>
    </submittedName>
</protein>
<dbReference type="GO" id="GO:0008194">
    <property type="term" value="F:UDP-glycosyltransferase activity"/>
    <property type="evidence" value="ECO:0007669"/>
    <property type="project" value="InterPro"/>
</dbReference>
<dbReference type="PANTHER" id="PTHR48050:SF13">
    <property type="entry name" value="STEROL 3-BETA-GLUCOSYLTRANSFERASE UGT80A2"/>
    <property type="match status" value="1"/>
</dbReference>
<reference evidence="1 2" key="1">
    <citation type="submission" date="2020-04" db="EMBL/GenBank/DDBJ databases">
        <authorList>
            <person name="Depoorter E."/>
        </authorList>
    </citation>
    <scope>NUCLEOTIDE SEQUENCE [LARGE SCALE GENOMIC DNA]</scope>
    <source>
        <strain evidence="1 2">BCC0132</strain>
    </source>
</reference>
<dbReference type="Gene3D" id="3.40.50.2000">
    <property type="entry name" value="Glycogen Phosphorylase B"/>
    <property type="match status" value="2"/>
</dbReference>
<dbReference type="GO" id="GO:0017000">
    <property type="term" value="P:antibiotic biosynthetic process"/>
    <property type="evidence" value="ECO:0007669"/>
    <property type="project" value="UniProtKB-ARBA"/>
</dbReference>
<dbReference type="Pfam" id="PF00201">
    <property type="entry name" value="UDPGT"/>
    <property type="match status" value="1"/>
</dbReference>
<proteinExistence type="predicted"/>
<dbReference type="EMBL" id="CABWIK020000036">
    <property type="protein sequence ID" value="CAB3971964.1"/>
    <property type="molecule type" value="Genomic_DNA"/>
</dbReference>
<evidence type="ECO:0000313" key="1">
    <source>
        <dbReference type="EMBL" id="CAB3971964.1"/>
    </source>
</evidence>
<organism evidence="1 2">
    <name type="scientific">Burkholderia cenocepacia</name>
    <dbReference type="NCBI Taxonomy" id="95486"/>
    <lineage>
        <taxon>Bacteria</taxon>
        <taxon>Pseudomonadati</taxon>
        <taxon>Pseudomonadota</taxon>
        <taxon>Betaproteobacteria</taxon>
        <taxon>Burkholderiales</taxon>
        <taxon>Burkholderiaceae</taxon>
        <taxon>Burkholderia</taxon>
        <taxon>Burkholderia cepacia complex</taxon>
    </lineage>
</organism>
<dbReference type="CDD" id="cd03784">
    <property type="entry name" value="GT1_Gtf-like"/>
    <property type="match status" value="1"/>
</dbReference>
<evidence type="ECO:0000313" key="2">
    <source>
        <dbReference type="Proteomes" id="UP000494322"/>
    </source>
</evidence>
<keyword evidence="1" id="KW-0808">Transferase</keyword>
<gene>
    <name evidence="1" type="ORF">BCO9919_05075</name>
</gene>
<sequence>MPRIAQPESFMKRILFCVVPEKGHVNPCIGPAQHLRTAGCDVAFYAPADISAQLDGAGGFEFVGPRETPERHDLSRGASFAANIRDAAWLRHWIRTLLIDLAPAQVDGIRTVLRDWRPDVVVIDPLLYAAAIAAELERLPWVSMSNSLNPVLPDDLDSELLRTVRWLTPERTRLFARYGLDARFRGCDILSPHLTLAFTTDALVGAPPPGVELVGPAMPSGPRGDETPFPWERLDADRPLVYMSLGSQLYYHPDVFAKVIEATRATSAQLVLSVGELVDSDLLPADDERVVAVRYVPQLALLQRTHAFVSHGGANSVMESLASGVPMLLSPFCNDQFHSAHFVERAGAGCVLDLQQAGVADIAAALERLLRPGTLREQAARIRASYASRDGSAEAACLISALASGTRRATAS</sequence>
<dbReference type="InterPro" id="IPR050426">
    <property type="entry name" value="Glycosyltransferase_28"/>
</dbReference>
<dbReference type="InterPro" id="IPR002213">
    <property type="entry name" value="UDP_glucos_trans"/>
</dbReference>
<dbReference type="Proteomes" id="UP000494322">
    <property type="component" value="Unassembled WGS sequence"/>
</dbReference>
<dbReference type="AlphaFoldDB" id="A0A6J5JJJ4"/>
<accession>A0A6J5JJJ4</accession>
<dbReference type="PANTHER" id="PTHR48050">
    <property type="entry name" value="STEROL 3-BETA-GLUCOSYLTRANSFERASE"/>
    <property type="match status" value="1"/>
</dbReference>
<name>A0A6J5JJJ4_9BURK</name>
<dbReference type="SUPFAM" id="SSF53756">
    <property type="entry name" value="UDP-Glycosyltransferase/glycogen phosphorylase"/>
    <property type="match status" value="1"/>
</dbReference>